<dbReference type="EMBL" id="BPLQ01006841">
    <property type="protein sequence ID" value="GIY25588.1"/>
    <property type="molecule type" value="Genomic_DNA"/>
</dbReference>
<gene>
    <name evidence="1" type="ORF">CDAR_262971</name>
</gene>
<keyword evidence="2" id="KW-1185">Reference proteome</keyword>
<proteinExistence type="predicted"/>
<evidence type="ECO:0000313" key="1">
    <source>
        <dbReference type="EMBL" id="GIY25588.1"/>
    </source>
</evidence>
<evidence type="ECO:0000313" key="2">
    <source>
        <dbReference type="Proteomes" id="UP001054837"/>
    </source>
</evidence>
<protein>
    <submittedName>
        <fullName evidence="1">Uncharacterized protein</fullName>
    </submittedName>
</protein>
<name>A0AAV4RUL6_9ARAC</name>
<comment type="caution">
    <text evidence="1">The sequence shown here is derived from an EMBL/GenBank/DDBJ whole genome shotgun (WGS) entry which is preliminary data.</text>
</comment>
<reference evidence="1 2" key="1">
    <citation type="submission" date="2021-06" db="EMBL/GenBank/DDBJ databases">
        <title>Caerostris darwini draft genome.</title>
        <authorList>
            <person name="Kono N."/>
            <person name="Arakawa K."/>
        </authorList>
    </citation>
    <scope>NUCLEOTIDE SEQUENCE [LARGE SCALE GENOMIC DNA]</scope>
</reference>
<dbReference type="Proteomes" id="UP001054837">
    <property type="component" value="Unassembled WGS sequence"/>
</dbReference>
<accession>A0AAV4RUL6</accession>
<dbReference type="AlphaFoldDB" id="A0AAV4RUL6"/>
<organism evidence="1 2">
    <name type="scientific">Caerostris darwini</name>
    <dbReference type="NCBI Taxonomy" id="1538125"/>
    <lineage>
        <taxon>Eukaryota</taxon>
        <taxon>Metazoa</taxon>
        <taxon>Ecdysozoa</taxon>
        <taxon>Arthropoda</taxon>
        <taxon>Chelicerata</taxon>
        <taxon>Arachnida</taxon>
        <taxon>Araneae</taxon>
        <taxon>Araneomorphae</taxon>
        <taxon>Entelegynae</taxon>
        <taxon>Araneoidea</taxon>
        <taxon>Araneidae</taxon>
        <taxon>Caerostris</taxon>
    </lineage>
</organism>
<sequence>MKLDATLISTVSKFTGSLLIPHTACRNRSFNELSTSLSTLDPMQHDASVEEEKLCPIDEDEFNLVVFSSQGLCWPFFFRCQTYLSSSLFNLKELLESE</sequence>